<dbReference type="GO" id="GO:0042732">
    <property type="term" value="P:D-xylose metabolic process"/>
    <property type="evidence" value="ECO:0007669"/>
    <property type="project" value="UniProtKB-KW"/>
</dbReference>
<accession>A0AAV4LHK4</accession>
<dbReference type="InterPro" id="IPR036388">
    <property type="entry name" value="WH-like_DNA-bd_sf"/>
</dbReference>
<comment type="similarity">
    <text evidence="2">Belongs to the ROK (NagC/XylR) family.</text>
</comment>
<dbReference type="PANTHER" id="PTHR18964">
    <property type="entry name" value="ROK (REPRESSOR, ORF, KINASE) FAMILY"/>
    <property type="match status" value="1"/>
</dbReference>
<dbReference type="AlphaFoldDB" id="A0AAV4LHK4"/>
<dbReference type="RefSeq" id="WP_282199945.1">
    <property type="nucleotide sequence ID" value="NZ_BOQE01000001.1"/>
</dbReference>
<keyword evidence="3" id="KW-0119">Carbohydrate metabolism</keyword>
<proteinExistence type="inferred from homology"/>
<reference evidence="4" key="1">
    <citation type="journal article" date="2023" name="Int. J. Syst. Evol. Microbiol.">
        <title>Collibacillus ludicampi gen. nov., sp. nov., a new soil bacterium of the family Alicyclobacillaceae.</title>
        <authorList>
            <person name="Jojima T."/>
            <person name="Ioku Y."/>
            <person name="Fukuta Y."/>
            <person name="Shirasaka N."/>
            <person name="Matsumura Y."/>
            <person name="Mori M."/>
        </authorList>
    </citation>
    <scope>NUCLEOTIDE SEQUENCE</scope>
    <source>
        <strain evidence="4">TP075</strain>
    </source>
</reference>
<comment type="caution">
    <text evidence="4">The sequence shown here is derived from an EMBL/GenBank/DDBJ whole genome shotgun (WGS) entry which is preliminary data.</text>
</comment>
<dbReference type="Proteomes" id="UP001057291">
    <property type="component" value="Unassembled WGS sequence"/>
</dbReference>
<sequence>MIHRFLKNSSHKNENLKRIYHLIQKYGSVSKSTLIERTGLKQSTCARLIEELLEAGLIIESGFGESSGGRKPLMYQIQPDLYYVIGVDISRTHTKVLLMDLNLTVKEDAKLSMDQQSTPGVTMRFIENQIENMLERKQIDFSRILGIGIGAVGPLDREHGMIINPLHFPAFGWENVPVCRMLAEKFHTTVLLDNGANTAVLGEYRNGLWREVDSLVYNLTGIGFRCGVLTRGQVVRGPVDMEGAFGHVVVDVHGHKCTCGAYGCLEAYATILAIREEVIRRLKRGKPSLLYDRVLDAEQVDFQDICWAVKENDPLCCDVIADAAFHYGIGLSNMIYLIHPEMIILGGALVTEMDLFYRVATETAIKRVKLYPGYDVKFGRGSLGENAVAVGAGCMVLDYYLQ</sequence>
<evidence type="ECO:0000256" key="3">
    <source>
        <dbReference type="ARBA" id="ARBA00022629"/>
    </source>
</evidence>
<protein>
    <submittedName>
        <fullName evidence="4">Transcriptional regulator</fullName>
    </submittedName>
</protein>
<dbReference type="InterPro" id="IPR000600">
    <property type="entry name" value="ROK"/>
</dbReference>
<dbReference type="InterPro" id="IPR043129">
    <property type="entry name" value="ATPase_NBD"/>
</dbReference>
<evidence type="ECO:0000313" key="5">
    <source>
        <dbReference type="Proteomes" id="UP001057291"/>
    </source>
</evidence>
<dbReference type="Gene3D" id="1.10.10.10">
    <property type="entry name" value="Winged helix-like DNA-binding domain superfamily/Winged helix DNA-binding domain"/>
    <property type="match status" value="1"/>
</dbReference>
<organism evidence="4 5">
    <name type="scientific">Collibacillus ludicampi</name>
    <dbReference type="NCBI Taxonomy" id="2771369"/>
    <lineage>
        <taxon>Bacteria</taxon>
        <taxon>Bacillati</taxon>
        <taxon>Bacillota</taxon>
        <taxon>Bacilli</taxon>
        <taxon>Bacillales</taxon>
        <taxon>Alicyclobacillaceae</taxon>
        <taxon>Collibacillus</taxon>
    </lineage>
</organism>
<dbReference type="Gene3D" id="3.30.420.40">
    <property type="match status" value="2"/>
</dbReference>
<evidence type="ECO:0000256" key="2">
    <source>
        <dbReference type="ARBA" id="ARBA00006479"/>
    </source>
</evidence>
<dbReference type="SUPFAM" id="SSF53067">
    <property type="entry name" value="Actin-like ATPase domain"/>
    <property type="match status" value="1"/>
</dbReference>
<name>A0AAV4LHK4_9BACL</name>
<keyword evidence="5" id="KW-1185">Reference proteome</keyword>
<evidence type="ECO:0000256" key="1">
    <source>
        <dbReference type="ARBA" id="ARBA00002486"/>
    </source>
</evidence>
<keyword evidence="3" id="KW-0859">Xylose metabolism</keyword>
<dbReference type="Pfam" id="PF13412">
    <property type="entry name" value="HTH_24"/>
    <property type="match status" value="1"/>
</dbReference>
<dbReference type="PANTHER" id="PTHR18964:SF149">
    <property type="entry name" value="BIFUNCTIONAL UDP-N-ACETYLGLUCOSAMINE 2-EPIMERASE_N-ACETYLMANNOSAMINE KINASE"/>
    <property type="match status" value="1"/>
</dbReference>
<comment type="function">
    <text evidence="1">Transcriptional repressor of xylose-utilizing enzymes.</text>
</comment>
<dbReference type="SUPFAM" id="SSF46785">
    <property type="entry name" value="Winged helix' DNA-binding domain"/>
    <property type="match status" value="1"/>
</dbReference>
<dbReference type="InterPro" id="IPR036390">
    <property type="entry name" value="WH_DNA-bd_sf"/>
</dbReference>
<dbReference type="Pfam" id="PF00480">
    <property type="entry name" value="ROK"/>
    <property type="match status" value="1"/>
</dbReference>
<gene>
    <name evidence="4" type="ORF">DNHGIG_24510</name>
</gene>
<dbReference type="EMBL" id="BOQE01000001">
    <property type="protein sequence ID" value="GIM46902.1"/>
    <property type="molecule type" value="Genomic_DNA"/>
</dbReference>
<evidence type="ECO:0000313" key="4">
    <source>
        <dbReference type="EMBL" id="GIM46902.1"/>
    </source>
</evidence>